<reference evidence="8" key="5">
    <citation type="submission" date="2018-04" db="UniProtKB">
        <authorList>
            <consortium name="EnsemblFungi"/>
        </authorList>
    </citation>
    <scope>IDENTIFICATION</scope>
    <source>
        <strain evidence="8">R3-111a-1</strain>
    </source>
</reference>
<accession>J3PC15</accession>
<dbReference type="RefSeq" id="XP_009227182.1">
    <property type="nucleotide sequence ID" value="XM_009228918.1"/>
</dbReference>
<evidence type="ECO:0008006" key="10">
    <source>
        <dbReference type="Google" id="ProtNLM"/>
    </source>
</evidence>
<gene>
    <name evidence="8" type="primary">20351497</name>
    <name evidence="7" type="ORF">GGTG_11039</name>
</gene>
<reference evidence="7" key="3">
    <citation type="submission" date="2010-09" db="EMBL/GenBank/DDBJ databases">
        <title>Annotation of Gaeumannomyces graminis var. tritici R3-111a-1.</title>
        <authorList>
            <consortium name="The Broad Institute Genome Sequencing Platform"/>
            <person name="Ma L.-J."/>
            <person name="Dead R."/>
            <person name="Young S.K."/>
            <person name="Zeng Q."/>
            <person name="Gargeya S."/>
            <person name="Fitzgerald M."/>
            <person name="Haas B."/>
            <person name="Abouelleil A."/>
            <person name="Alvarado L."/>
            <person name="Arachchi H.M."/>
            <person name="Berlin A."/>
            <person name="Brown A."/>
            <person name="Chapman S.B."/>
            <person name="Chen Z."/>
            <person name="Dunbar C."/>
            <person name="Freedman E."/>
            <person name="Gearin G."/>
            <person name="Gellesch M."/>
            <person name="Goldberg J."/>
            <person name="Griggs A."/>
            <person name="Gujja S."/>
            <person name="Heiman D."/>
            <person name="Howarth C."/>
            <person name="Larson L."/>
            <person name="Lui A."/>
            <person name="MacDonald P.J.P."/>
            <person name="Mehta T."/>
            <person name="Montmayeur A."/>
            <person name="Murphy C."/>
            <person name="Neiman D."/>
            <person name="Pearson M."/>
            <person name="Priest M."/>
            <person name="Roberts A."/>
            <person name="Saif S."/>
            <person name="Shea T."/>
            <person name="Shenoy N."/>
            <person name="Sisk P."/>
            <person name="Stolte C."/>
            <person name="Sykes S."/>
            <person name="Yandava C."/>
            <person name="Wortman J."/>
            <person name="Nusbaum C."/>
            <person name="Birren B."/>
        </authorList>
    </citation>
    <scope>NUCLEOTIDE SEQUENCE</scope>
    <source>
        <strain evidence="7">R3-111a-1</strain>
    </source>
</reference>
<dbReference type="VEuPathDB" id="FungiDB:GGTG_11039"/>
<dbReference type="STRING" id="644352.J3PC15"/>
<dbReference type="GO" id="GO:0005987">
    <property type="term" value="P:sucrose catabolic process"/>
    <property type="evidence" value="ECO:0007669"/>
    <property type="project" value="TreeGrafter"/>
</dbReference>
<dbReference type="AlphaFoldDB" id="J3PC15"/>
<dbReference type="EMBL" id="GL385400">
    <property type="protein sequence ID" value="EJT71785.1"/>
    <property type="molecule type" value="Genomic_DNA"/>
</dbReference>
<organism evidence="7">
    <name type="scientific">Gaeumannomyces tritici (strain R3-111a-1)</name>
    <name type="common">Wheat and barley take-all root rot fungus</name>
    <name type="synonym">Gaeumannomyces graminis var. tritici</name>
    <dbReference type="NCBI Taxonomy" id="644352"/>
    <lineage>
        <taxon>Eukaryota</taxon>
        <taxon>Fungi</taxon>
        <taxon>Dikarya</taxon>
        <taxon>Ascomycota</taxon>
        <taxon>Pezizomycotina</taxon>
        <taxon>Sordariomycetes</taxon>
        <taxon>Sordariomycetidae</taxon>
        <taxon>Magnaporthales</taxon>
        <taxon>Magnaporthaceae</taxon>
        <taxon>Gaeumannomyces</taxon>
    </lineage>
</organism>
<dbReference type="SUPFAM" id="SSF49899">
    <property type="entry name" value="Concanavalin A-like lectins/glucanases"/>
    <property type="match status" value="1"/>
</dbReference>
<keyword evidence="9" id="KW-1185">Reference proteome</keyword>
<evidence type="ECO:0000313" key="9">
    <source>
        <dbReference type="Proteomes" id="UP000006039"/>
    </source>
</evidence>
<feature type="domain" description="Glycosyl hydrolase family 32 N-terminal" evidence="5">
    <location>
        <begin position="321"/>
        <end position="487"/>
    </location>
</feature>
<evidence type="ECO:0000313" key="7">
    <source>
        <dbReference type="EMBL" id="EJT71785.1"/>
    </source>
</evidence>
<dbReference type="PANTHER" id="PTHR42800">
    <property type="entry name" value="EXOINULINASE INUD (AFU_ORTHOLOGUE AFUA_5G00480)"/>
    <property type="match status" value="1"/>
</dbReference>
<evidence type="ECO:0000259" key="5">
    <source>
        <dbReference type="Pfam" id="PF00251"/>
    </source>
</evidence>
<dbReference type="Gene3D" id="2.115.10.20">
    <property type="entry name" value="Glycosyl hydrolase domain, family 43"/>
    <property type="match status" value="1"/>
</dbReference>
<sequence length="736" mass="79603">MVAVTWADDEPLLHGRTTLHHSIRRRHPSPPCRSRIISCLFNLHGTFPSFPHGTHAHDDDKDEMKAPTVLAALLQLAAAPLVAAQQQQPVPQPLTPEWIRTSAGNSSLFDRWRPRSHFASPHSWMNDPCGAVYEPATDLYHLHYQFHPNHVGWGNVSWGHAVSRDMFHWTDVGGWVDDAAVSLAAGGHPSSELSQFTGTAQPVNIRGERDGTLLAFATGIHHLPTSWKIPYTKGTEVQAMYTSRDGGATWAEVGTVLASPPEGWNVTGWRDPSFFPNADLDAVLGRSEPHYYMVMGSGLKSGDVPRELPESARPGFIGPRIPLYSAPASNLTDWTFLGALWEPAANSSLGAPDITGSYGYNFEVSGFFDLPAGSSGGKPSWFVTMGSEGGQTTRHVREQWALWTRGSLAARANGSAELTPTSGGALDWGLAYAQASFVDARQGNGNRRVMWGWANEDFDFAWGFYIAKALGYAGAITLPTELFLKETRGLARPQGAVAVALDGNEWVAEDGGAFTAQTLGIRPLPDVLEKLRAGAKEEAFDVGVVAAGAPARRVAADLGDSWVLSATLGGDAKAGMVIAQSPDDSEFTTITFDPARSTITVGRGNSSASLPGVFQTYDHEGHFEPYRNTAGAVEDVKFTVVFDRSLLEVFVNDRFALTSRVYPGRADSTGLSFFAGALRLGNGTHGAKCKAGASWTDVKVWKGLAEAWPERPRDTSVALAWDSPEQTGNYTWWVGW</sequence>
<evidence type="ECO:0000256" key="4">
    <source>
        <dbReference type="RuleBase" id="RU362110"/>
    </source>
</evidence>
<feature type="domain" description="Glycosyl hydrolase family 32 C-terminal" evidence="6">
    <location>
        <begin position="529"/>
        <end position="676"/>
    </location>
</feature>
<dbReference type="HOGENOM" id="CLU_013784_3_0_1"/>
<dbReference type="Gene3D" id="2.60.120.560">
    <property type="entry name" value="Exo-inulinase, domain 1"/>
    <property type="match status" value="1"/>
</dbReference>
<dbReference type="InterPro" id="IPR013148">
    <property type="entry name" value="Glyco_hydro_32_N"/>
</dbReference>
<name>J3PC15_GAET3</name>
<dbReference type="InterPro" id="IPR013320">
    <property type="entry name" value="ConA-like_dom_sf"/>
</dbReference>
<dbReference type="Pfam" id="PF08244">
    <property type="entry name" value="Glyco_hydro_32C"/>
    <property type="match status" value="1"/>
</dbReference>
<reference evidence="7" key="2">
    <citation type="submission" date="2010-07" db="EMBL/GenBank/DDBJ databases">
        <authorList>
            <consortium name="The Broad Institute Genome Sequencing Platform"/>
            <consortium name="Broad Institute Genome Sequencing Center for Infectious Disease"/>
            <person name="Ma L.-J."/>
            <person name="Dead R."/>
            <person name="Young S."/>
            <person name="Zeng Q."/>
            <person name="Koehrsen M."/>
            <person name="Alvarado L."/>
            <person name="Berlin A."/>
            <person name="Chapman S.B."/>
            <person name="Chen Z."/>
            <person name="Freedman E."/>
            <person name="Gellesch M."/>
            <person name="Goldberg J."/>
            <person name="Griggs A."/>
            <person name="Gujja S."/>
            <person name="Heilman E.R."/>
            <person name="Heiman D."/>
            <person name="Hepburn T."/>
            <person name="Howarth C."/>
            <person name="Jen D."/>
            <person name="Larson L."/>
            <person name="Mehta T."/>
            <person name="Neiman D."/>
            <person name="Pearson M."/>
            <person name="Roberts A."/>
            <person name="Saif S."/>
            <person name="Shea T."/>
            <person name="Shenoy N."/>
            <person name="Sisk P."/>
            <person name="Stolte C."/>
            <person name="Sykes S."/>
            <person name="Walk T."/>
            <person name="White J."/>
            <person name="Yandava C."/>
            <person name="Haas B."/>
            <person name="Nusbaum C."/>
            <person name="Birren B."/>
        </authorList>
    </citation>
    <scope>NUCLEOTIDE SEQUENCE</scope>
    <source>
        <strain evidence="7">R3-111a-1</strain>
    </source>
</reference>
<proteinExistence type="inferred from homology"/>
<feature type="domain" description="Glycosyl hydrolase family 32 N-terminal" evidence="5">
    <location>
        <begin position="117"/>
        <end position="278"/>
    </location>
</feature>
<dbReference type="SMART" id="SM00640">
    <property type="entry name" value="Glyco_32"/>
    <property type="match status" value="1"/>
</dbReference>
<dbReference type="GO" id="GO:0005737">
    <property type="term" value="C:cytoplasm"/>
    <property type="evidence" value="ECO:0007669"/>
    <property type="project" value="TreeGrafter"/>
</dbReference>
<dbReference type="OrthoDB" id="202537at2759"/>
<dbReference type="GeneID" id="20351497"/>
<dbReference type="SUPFAM" id="SSF75005">
    <property type="entry name" value="Arabinanase/levansucrase/invertase"/>
    <property type="match status" value="1"/>
</dbReference>
<evidence type="ECO:0000313" key="8">
    <source>
        <dbReference type="EnsemblFungi" id="EJT71785"/>
    </source>
</evidence>
<dbReference type="PANTHER" id="PTHR42800:SF3">
    <property type="entry name" value="GLYCOSYL HYDROLASE FAMILY 32 N-TERMINAL DOMAIN-CONTAINING PROTEIN"/>
    <property type="match status" value="1"/>
</dbReference>
<dbReference type="Pfam" id="PF00251">
    <property type="entry name" value="Glyco_hydro_32N"/>
    <property type="match status" value="2"/>
</dbReference>
<evidence type="ECO:0000256" key="3">
    <source>
        <dbReference type="ARBA" id="ARBA00023295"/>
    </source>
</evidence>
<dbReference type="InterPro" id="IPR013189">
    <property type="entry name" value="Glyco_hydro_32_C"/>
</dbReference>
<keyword evidence="3 4" id="KW-0326">Glycosidase</keyword>
<protein>
    <recommendedName>
        <fullName evidence="10">Levanase</fullName>
    </recommendedName>
</protein>
<reference evidence="9" key="1">
    <citation type="submission" date="2010-07" db="EMBL/GenBank/DDBJ databases">
        <title>The genome sequence of Gaeumannomyces graminis var. tritici strain R3-111a-1.</title>
        <authorList>
            <consortium name="The Broad Institute Genome Sequencing Platform"/>
            <person name="Ma L.-J."/>
            <person name="Dead R."/>
            <person name="Young S."/>
            <person name="Zeng Q."/>
            <person name="Koehrsen M."/>
            <person name="Alvarado L."/>
            <person name="Berlin A."/>
            <person name="Chapman S.B."/>
            <person name="Chen Z."/>
            <person name="Freedman E."/>
            <person name="Gellesch M."/>
            <person name="Goldberg J."/>
            <person name="Griggs A."/>
            <person name="Gujja S."/>
            <person name="Heilman E.R."/>
            <person name="Heiman D."/>
            <person name="Hepburn T."/>
            <person name="Howarth C."/>
            <person name="Jen D."/>
            <person name="Larson L."/>
            <person name="Mehta T."/>
            <person name="Neiman D."/>
            <person name="Pearson M."/>
            <person name="Roberts A."/>
            <person name="Saif S."/>
            <person name="Shea T."/>
            <person name="Shenoy N."/>
            <person name="Sisk P."/>
            <person name="Stolte C."/>
            <person name="Sykes S."/>
            <person name="Walk T."/>
            <person name="White J."/>
            <person name="Yandava C."/>
            <person name="Haas B."/>
            <person name="Nusbaum C."/>
            <person name="Birren B."/>
        </authorList>
    </citation>
    <scope>NUCLEOTIDE SEQUENCE [LARGE SCALE GENOMIC DNA]</scope>
    <source>
        <strain evidence="9">R3-111a-1</strain>
    </source>
</reference>
<evidence type="ECO:0000256" key="2">
    <source>
        <dbReference type="ARBA" id="ARBA00022801"/>
    </source>
</evidence>
<dbReference type="InterPro" id="IPR023296">
    <property type="entry name" value="Glyco_hydro_beta-prop_sf"/>
</dbReference>
<dbReference type="eggNOG" id="KOG0228">
    <property type="taxonomic scope" value="Eukaryota"/>
</dbReference>
<evidence type="ECO:0000259" key="6">
    <source>
        <dbReference type="Pfam" id="PF08244"/>
    </source>
</evidence>
<dbReference type="Proteomes" id="UP000006039">
    <property type="component" value="Unassembled WGS sequence"/>
</dbReference>
<dbReference type="EnsemblFungi" id="EJT71785">
    <property type="protein sequence ID" value="EJT71785"/>
    <property type="gene ID" value="GGTG_11039"/>
</dbReference>
<comment type="similarity">
    <text evidence="1 4">Belongs to the glycosyl hydrolase 32 family.</text>
</comment>
<evidence type="ECO:0000256" key="1">
    <source>
        <dbReference type="ARBA" id="ARBA00009902"/>
    </source>
</evidence>
<dbReference type="InterPro" id="IPR001362">
    <property type="entry name" value="Glyco_hydro_32"/>
</dbReference>
<keyword evidence="2 4" id="KW-0378">Hydrolase</keyword>
<reference evidence="8" key="4">
    <citation type="journal article" date="2015" name="G3 (Bethesda)">
        <title>Genome sequences of three phytopathogenic species of the Magnaporthaceae family of fungi.</title>
        <authorList>
            <person name="Okagaki L.H."/>
            <person name="Nunes C.C."/>
            <person name="Sailsbery J."/>
            <person name="Clay B."/>
            <person name="Brown D."/>
            <person name="John T."/>
            <person name="Oh Y."/>
            <person name="Young N."/>
            <person name="Fitzgerald M."/>
            <person name="Haas B.J."/>
            <person name="Zeng Q."/>
            <person name="Young S."/>
            <person name="Adiconis X."/>
            <person name="Fan L."/>
            <person name="Levin J.Z."/>
            <person name="Mitchell T.K."/>
            <person name="Okubara P.A."/>
            <person name="Farman M.L."/>
            <person name="Kohn L.M."/>
            <person name="Birren B."/>
            <person name="Ma L.-J."/>
            <person name="Dean R.A."/>
        </authorList>
    </citation>
    <scope>NUCLEOTIDE SEQUENCE</scope>
    <source>
        <strain evidence="8">R3-111a-1</strain>
    </source>
</reference>
<dbReference type="GO" id="GO:0004575">
    <property type="term" value="F:sucrose alpha-glucosidase activity"/>
    <property type="evidence" value="ECO:0007669"/>
    <property type="project" value="TreeGrafter"/>
</dbReference>
<dbReference type="CDD" id="cd18621">
    <property type="entry name" value="GH32_XdINV-like"/>
    <property type="match status" value="1"/>
</dbReference>